<feature type="domain" description="AAA" evidence="1">
    <location>
        <begin position="20"/>
        <end position="136"/>
    </location>
</feature>
<dbReference type="Proteomes" id="UP000199643">
    <property type="component" value="Unassembled WGS sequence"/>
</dbReference>
<dbReference type="Pfam" id="PF13173">
    <property type="entry name" value="AAA_14"/>
    <property type="match status" value="1"/>
</dbReference>
<evidence type="ECO:0000313" key="3">
    <source>
        <dbReference type="EMBL" id="SDH31643.1"/>
    </source>
</evidence>
<dbReference type="PANTHER" id="PTHR43566">
    <property type="entry name" value="CONSERVED PROTEIN"/>
    <property type="match status" value="1"/>
</dbReference>
<accession>A0A1G8BF40</accession>
<dbReference type="OrthoDB" id="9778168at2"/>
<dbReference type="RefSeq" id="WP_090503276.1">
    <property type="nucleotide sequence ID" value="NZ_FNCH01000021.1"/>
</dbReference>
<dbReference type="InterPro" id="IPR025420">
    <property type="entry name" value="DUF4143"/>
</dbReference>
<organism evidence="3 4">
    <name type="scientific">Pedobacter terrae</name>
    <dbReference type="NCBI Taxonomy" id="405671"/>
    <lineage>
        <taxon>Bacteria</taxon>
        <taxon>Pseudomonadati</taxon>
        <taxon>Bacteroidota</taxon>
        <taxon>Sphingobacteriia</taxon>
        <taxon>Sphingobacteriales</taxon>
        <taxon>Sphingobacteriaceae</taxon>
        <taxon>Pedobacter</taxon>
    </lineage>
</organism>
<dbReference type="SUPFAM" id="SSF52540">
    <property type="entry name" value="P-loop containing nucleoside triphosphate hydrolases"/>
    <property type="match status" value="1"/>
</dbReference>
<reference evidence="4" key="1">
    <citation type="submission" date="2016-10" db="EMBL/GenBank/DDBJ databases">
        <authorList>
            <person name="Varghese N."/>
            <person name="Submissions S."/>
        </authorList>
    </citation>
    <scope>NUCLEOTIDE SEQUENCE [LARGE SCALE GENOMIC DNA]</scope>
    <source>
        <strain evidence="4">DSM 17933</strain>
    </source>
</reference>
<dbReference type="InterPro" id="IPR027417">
    <property type="entry name" value="P-loop_NTPase"/>
</dbReference>
<evidence type="ECO:0000259" key="2">
    <source>
        <dbReference type="Pfam" id="PF13635"/>
    </source>
</evidence>
<dbReference type="Pfam" id="PF13635">
    <property type="entry name" value="DUF4143"/>
    <property type="match status" value="1"/>
</dbReference>
<dbReference type="InterPro" id="IPR041682">
    <property type="entry name" value="AAA_14"/>
</dbReference>
<dbReference type="STRING" id="405671.SAMN05421827_12122"/>
<dbReference type="PANTHER" id="PTHR43566:SF2">
    <property type="entry name" value="DUF4143 DOMAIN-CONTAINING PROTEIN"/>
    <property type="match status" value="1"/>
</dbReference>
<keyword evidence="4" id="KW-1185">Reference proteome</keyword>
<evidence type="ECO:0000259" key="1">
    <source>
        <dbReference type="Pfam" id="PF13173"/>
    </source>
</evidence>
<dbReference type="AlphaFoldDB" id="A0A1G8BF40"/>
<proteinExistence type="predicted"/>
<protein>
    <recommendedName>
        <fullName evidence="5">AAA+ ATPase domain-containing protein</fullName>
    </recommendedName>
</protein>
<feature type="domain" description="DUF4143" evidence="2">
    <location>
        <begin position="178"/>
        <end position="336"/>
    </location>
</feature>
<gene>
    <name evidence="3" type="ORF">SAMN05421827_12122</name>
</gene>
<evidence type="ECO:0008006" key="5">
    <source>
        <dbReference type="Google" id="ProtNLM"/>
    </source>
</evidence>
<evidence type="ECO:0000313" key="4">
    <source>
        <dbReference type="Proteomes" id="UP000199643"/>
    </source>
</evidence>
<dbReference type="EMBL" id="FNCH01000021">
    <property type="protein sequence ID" value="SDH31643.1"/>
    <property type="molecule type" value="Genomic_DNA"/>
</dbReference>
<dbReference type="Gene3D" id="3.40.50.300">
    <property type="entry name" value="P-loop containing nucleotide triphosphate hydrolases"/>
    <property type="match status" value="1"/>
</dbReference>
<name>A0A1G8BF40_9SPHI</name>
<sequence>MQQSVKRHVRKHIDQQKSKFPIIALTGPRQSGKTTLLKNIFSNYRYVSLENPDVRAFATEDPNGFLSEYNDKVIFDEVQRVPLLFSYLQGIVDESKIMGQFILSGSQNFHLMHGITQSLAGRVALFKLLPFDLSELKANDLLQYSFAGACIKGCYPAIYDRDIEPNVYFTNYIQTYVEKDVTELLNIKDLRAFRTFIGLCANQAGQLLNISALANACNISQPTAKNWLSLLESSYIIYLLQPYHENFNKRLIKTPKLYFYDSGLLCHLLKIKTSEALLRNRLKGNIFENMVIAEFQKQNYHNYLNKEYYFWQDSHANEVDLLQPTDEGFSVFEIKATQTVTPDLFKNINKFEVTASPKKVEKTLIYGGSENQKRSQYKVLSWQSIK</sequence>